<dbReference type="EC" id="2.6.1.16" evidence="2"/>
<protein>
    <recommendedName>
        <fullName evidence="2">glutamine--fructose-6-phosphate transaminase (isomerizing)</fullName>
        <ecNumber evidence="2">2.6.1.16</ecNumber>
    </recommendedName>
</protein>
<evidence type="ECO:0000256" key="4">
    <source>
        <dbReference type="ARBA" id="ARBA00022962"/>
    </source>
</evidence>
<dbReference type="GO" id="GO:0004360">
    <property type="term" value="F:glutamine-fructose-6-phosphate transaminase (isomerizing) activity"/>
    <property type="evidence" value="ECO:0007669"/>
    <property type="project" value="UniProtKB-EC"/>
</dbReference>
<sequence>MCGIVGLHLKTPELHPRLGELLAAMLDCMSSRGPDSAGVALYREPSDGRLRLSLRGDGRDWDALSRDLAADLGAAVEVENFGDAATLAAPGEPGRVLAALERMAPDIALVGHGRAMEVVKDVGPPRDICAHYRVGERAGYQGIGHTRMATESAVTTEHSHPFAPRADMSLVHNGSFSNPATVRRRLEREGIHCVTDNDTEVAARFVAHQVDSGADLSDALRMVLKELDGFFTLLVTTETQFAVMRDSFACKPAVIAETDDYVAVASEYHALADLPGVADATVFEPVPEEVYTWTR</sequence>
<evidence type="ECO:0000256" key="1">
    <source>
        <dbReference type="ARBA" id="ARBA00001031"/>
    </source>
</evidence>
<evidence type="ECO:0000313" key="7">
    <source>
        <dbReference type="Proteomes" id="UP000586918"/>
    </source>
</evidence>
<name>A0A848DEJ6_9PSEU</name>
<dbReference type="PANTHER" id="PTHR10937">
    <property type="entry name" value="GLUCOSAMINE--FRUCTOSE-6-PHOSPHATE AMINOTRANSFERASE, ISOMERIZING"/>
    <property type="match status" value="1"/>
</dbReference>
<dbReference type="RefSeq" id="WP_169410611.1">
    <property type="nucleotide sequence ID" value="NZ_JAAXKZ010000011.1"/>
</dbReference>
<keyword evidence="4 6" id="KW-0315">Glutamine amidotransferase</keyword>
<comment type="catalytic activity">
    <reaction evidence="1">
        <text>D-fructose 6-phosphate + L-glutamine = D-glucosamine 6-phosphate + L-glutamate</text>
        <dbReference type="Rhea" id="RHEA:13237"/>
        <dbReference type="ChEBI" id="CHEBI:29985"/>
        <dbReference type="ChEBI" id="CHEBI:58359"/>
        <dbReference type="ChEBI" id="CHEBI:58725"/>
        <dbReference type="ChEBI" id="CHEBI:61527"/>
        <dbReference type="EC" id="2.6.1.16"/>
    </reaction>
</comment>
<keyword evidence="3 6" id="KW-0808">Transferase</keyword>
<dbReference type="Gene3D" id="3.60.20.10">
    <property type="entry name" value="Glutamine Phosphoribosylpyrophosphate, subunit 1, domain 1"/>
    <property type="match status" value="1"/>
</dbReference>
<feature type="domain" description="Glutamine amidotransferase type-2" evidence="5">
    <location>
        <begin position="2"/>
        <end position="295"/>
    </location>
</feature>
<dbReference type="Proteomes" id="UP000586918">
    <property type="component" value="Unassembled WGS sequence"/>
</dbReference>
<dbReference type="Pfam" id="PF13522">
    <property type="entry name" value="GATase_6"/>
    <property type="match status" value="1"/>
</dbReference>
<dbReference type="PROSITE" id="PS51278">
    <property type="entry name" value="GATASE_TYPE_2"/>
    <property type="match status" value="1"/>
</dbReference>
<keyword evidence="7" id="KW-1185">Reference proteome</keyword>
<evidence type="ECO:0000256" key="3">
    <source>
        <dbReference type="ARBA" id="ARBA00022679"/>
    </source>
</evidence>
<dbReference type="InterPro" id="IPR017932">
    <property type="entry name" value="GATase_2_dom"/>
</dbReference>
<comment type="caution">
    <text evidence="6">The sequence shown here is derived from an EMBL/GenBank/DDBJ whole genome shotgun (WGS) entry which is preliminary data.</text>
</comment>
<organism evidence="6 7">
    <name type="scientific">Pseudonocardia bannensis</name>
    <dbReference type="NCBI Taxonomy" id="630973"/>
    <lineage>
        <taxon>Bacteria</taxon>
        <taxon>Bacillati</taxon>
        <taxon>Actinomycetota</taxon>
        <taxon>Actinomycetes</taxon>
        <taxon>Pseudonocardiales</taxon>
        <taxon>Pseudonocardiaceae</taxon>
        <taxon>Pseudonocardia</taxon>
    </lineage>
</organism>
<accession>A0A848DEJ6</accession>
<evidence type="ECO:0000313" key="6">
    <source>
        <dbReference type="EMBL" id="NMH90993.1"/>
    </source>
</evidence>
<proteinExistence type="predicted"/>
<evidence type="ECO:0000259" key="5">
    <source>
        <dbReference type="PROSITE" id="PS51278"/>
    </source>
</evidence>
<gene>
    <name evidence="6" type="ORF">HF519_05195</name>
</gene>
<dbReference type="AlphaFoldDB" id="A0A848DEJ6"/>
<reference evidence="6 7" key="1">
    <citation type="submission" date="2020-04" db="EMBL/GenBank/DDBJ databases">
        <authorList>
            <person name="Klaysubun C."/>
            <person name="Duangmal K."/>
            <person name="Lipun K."/>
        </authorList>
    </citation>
    <scope>NUCLEOTIDE SEQUENCE [LARGE SCALE GENOMIC DNA]</scope>
    <source>
        <strain evidence="6 7">DSM 45300</strain>
    </source>
</reference>
<dbReference type="SUPFAM" id="SSF56235">
    <property type="entry name" value="N-terminal nucleophile aminohydrolases (Ntn hydrolases)"/>
    <property type="match status" value="1"/>
</dbReference>
<dbReference type="EMBL" id="JAAXKZ010000011">
    <property type="protein sequence ID" value="NMH90993.1"/>
    <property type="molecule type" value="Genomic_DNA"/>
</dbReference>
<dbReference type="InterPro" id="IPR029055">
    <property type="entry name" value="Ntn_hydrolases_N"/>
</dbReference>
<evidence type="ECO:0000256" key="2">
    <source>
        <dbReference type="ARBA" id="ARBA00012916"/>
    </source>
</evidence>